<dbReference type="OrthoDB" id="444034at2759"/>
<keyword evidence="5" id="KW-1185">Reference proteome</keyword>
<dbReference type="EMBL" id="CAJNJA010065419">
    <property type="protein sequence ID" value="CAE7885526.1"/>
    <property type="molecule type" value="Genomic_DNA"/>
</dbReference>
<dbReference type="PROSITE" id="PS50825">
    <property type="entry name" value="HYR"/>
    <property type="match status" value="3"/>
</dbReference>
<protein>
    <recommendedName>
        <fullName evidence="3">HYR domain-containing protein</fullName>
    </recommendedName>
</protein>
<reference evidence="4" key="1">
    <citation type="submission" date="2021-02" db="EMBL/GenBank/DDBJ databases">
        <authorList>
            <person name="Dougan E. K."/>
            <person name="Rhodes N."/>
            <person name="Thang M."/>
            <person name="Chan C."/>
        </authorList>
    </citation>
    <scope>NUCLEOTIDE SEQUENCE</scope>
</reference>
<dbReference type="InterPro" id="IPR013783">
    <property type="entry name" value="Ig-like_fold"/>
</dbReference>
<keyword evidence="2" id="KW-0732">Signal</keyword>
<dbReference type="AlphaFoldDB" id="A0A813AZ10"/>
<feature type="signal peptide" evidence="2">
    <location>
        <begin position="1"/>
        <end position="24"/>
    </location>
</feature>
<comment type="caution">
    <text evidence="4">The sequence shown here is derived from an EMBL/GenBank/DDBJ whole genome shotgun (WGS) entry which is preliminary data.</text>
</comment>
<gene>
    <name evidence="4" type="ORF">SNEC2469_LOCUS29262</name>
</gene>
<proteinExistence type="predicted"/>
<evidence type="ECO:0000313" key="5">
    <source>
        <dbReference type="Proteomes" id="UP000601435"/>
    </source>
</evidence>
<feature type="chain" id="PRO_5032595504" description="HYR domain-containing protein" evidence="2">
    <location>
        <begin position="25"/>
        <end position="492"/>
    </location>
</feature>
<accession>A0A813AZ10</accession>
<sequence>MQGRIFKGRVLLVALVVLANVSDGELLRNSSCANDDDQALLQARVNVACNPDETPPVLTVPADIVVDNDPGLCAAVVNYAPPTATDNCAVPTIALTGGPSSGASVPVGSAGVTFTATDGAGNTATGSFTVTVIDIEPPVPTVNGGNGNIEVPNDPGVCGATVSYPDATATDNCAVNSVVLTSGLGSGTIFPVIPVTSETWTATDSAGNAATSRFTVKVNDVEAPALTVPADIAVNNDPGQCAAVVNYAPPTATDNCAVDSLVFVGLGPGSSFPVGTATEDWTATDTAGNTATGSFTVKVNDNEDPALTVPANIVVNNDPGLCAAVVNYAPPTATDNCAVPTIALTGGPTSGASVPVGSAGVTFTATDAAGNTAIRSFSVQVNDNDPPTLEVEDVDVNSCTPTVVTFSPAAADNCPGATAACSPSSGSEFPVGETEVTCTAVDAAGKTTQESFVVLVKCDGHGYYKKSHGNNMRKRRNPHMKKWLHYWDQYRR</sequence>
<dbReference type="Pfam" id="PF02494">
    <property type="entry name" value="HYR"/>
    <property type="match status" value="5"/>
</dbReference>
<evidence type="ECO:0000259" key="3">
    <source>
        <dbReference type="PROSITE" id="PS50825"/>
    </source>
</evidence>
<dbReference type="PANTHER" id="PTHR24273:SF32">
    <property type="entry name" value="HYALIN"/>
    <property type="match status" value="1"/>
</dbReference>
<evidence type="ECO:0000313" key="4">
    <source>
        <dbReference type="EMBL" id="CAE7885526.1"/>
    </source>
</evidence>
<feature type="domain" description="HYR" evidence="3">
    <location>
        <begin position="302"/>
        <end position="383"/>
    </location>
</feature>
<dbReference type="PANTHER" id="PTHR24273">
    <property type="entry name" value="FI04643P-RELATED"/>
    <property type="match status" value="1"/>
</dbReference>
<evidence type="ECO:0000256" key="1">
    <source>
        <dbReference type="ARBA" id="ARBA00022737"/>
    </source>
</evidence>
<feature type="domain" description="HYR" evidence="3">
    <location>
        <begin position="219"/>
        <end position="301"/>
    </location>
</feature>
<keyword evidence="1" id="KW-0677">Repeat</keyword>
<evidence type="ECO:0000256" key="2">
    <source>
        <dbReference type="SAM" id="SignalP"/>
    </source>
</evidence>
<feature type="domain" description="HYR" evidence="3">
    <location>
        <begin position="51"/>
        <end position="134"/>
    </location>
</feature>
<dbReference type="Gene3D" id="2.60.40.10">
    <property type="entry name" value="Immunoglobulins"/>
    <property type="match status" value="1"/>
</dbReference>
<dbReference type="Proteomes" id="UP000601435">
    <property type="component" value="Unassembled WGS sequence"/>
</dbReference>
<name>A0A813AZ10_9DINO</name>
<dbReference type="InterPro" id="IPR003410">
    <property type="entry name" value="HYR_dom"/>
</dbReference>
<organism evidence="4 5">
    <name type="scientific">Symbiodinium necroappetens</name>
    <dbReference type="NCBI Taxonomy" id="1628268"/>
    <lineage>
        <taxon>Eukaryota</taxon>
        <taxon>Sar</taxon>
        <taxon>Alveolata</taxon>
        <taxon>Dinophyceae</taxon>
        <taxon>Suessiales</taxon>
        <taxon>Symbiodiniaceae</taxon>
        <taxon>Symbiodinium</taxon>
    </lineage>
</organism>